<evidence type="ECO:0000256" key="3">
    <source>
        <dbReference type="ARBA" id="ARBA00022801"/>
    </source>
</evidence>
<dbReference type="EMBL" id="CP042467">
    <property type="protein sequence ID" value="QED25770.1"/>
    <property type="molecule type" value="Genomic_DNA"/>
</dbReference>
<keyword evidence="2" id="KW-0479">Metal-binding</keyword>
<feature type="transmembrane region" description="Helical" evidence="7">
    <location>
        <begin position="95"/>
        <end position="113"/>
    </location>
</feature>
<dbReference type="InterPro" id="IPR052173">
    <property type="entry name" value="Beta-lactam_resp_regulator"/>
</dbReference>
<dbReference type="RefSeq" id="WP_146956633.1">
    <property type="nucleotide sequence ID" value="NZ_CP042467.1"/>
</dbReference>
<keyword evidence="7" id="KW-0812">Transmembrane</keyword>
<keyword evidence="4 6" id="KW-0862">Zinc</keyword>
<keyword evidence="1 6" id="KW-0645">Protease</keyword>
<proteinExistence type="inferred from homology"/>
<dbReference type="KEGG" id="bbae:FRD01_00525"/>
<dbReference type="GO" id="GO:0004222">
    <property type="term" value="F:metalloendopeptidase activity"/>
    <property type="evidence" value="ECO:0007669"/>
    <property type="project" value="InterPro"/>
</dbReference>
<keyword evidence="5 6" id="KW-0482">Metalloprotease</keyword>
<feature type="transmembrane region" description="Helical" evidence="7">
    <location>
        <begin position="6"/>
        <end position="25"/>
    </location>
</feature>
<keyword evidence="3 6" id="KW-0378">Hydrolase</keyword>
<dbReference type="PANTHER" id="PTHR34978:SF3">
    <property type="entry name" value="SLR0241 PROTEIN"/>
    <property type="match status" value="1"/>
</dbReference>
<keyword evidence="10" id="KW-1185">Reference proteome</keyword>
<keyword evidence="7" id="KW-0472">Membrane</keyword>
<evidence type="ECO:0000313" key="9">
    <source>
        <dbReference type="EMBL" id="QED25770.1"/>
    </source>
</evidence>
<evidence type="ECO:0000259" key="8">
    <source>
        <dbReference type="Pfam" id="PF01435"/>
    </source>
</evidence>
<evidence type="ECO:0000256" key="1">
    <source>
        <dbReference type="ARBA" id="ARBA00022670"/>
    </source>
</evidence>
<evidence type="ECO:0000256" key="2">
    <source>
        <dbReference type="ARBA" id="ARBA00022723"/>
    </source>
</evidence>
<comment type="cofactor">
    <cofactor evidence="6">
        <name>Zn(2+)</name>
        <dbReference type="ChEBI" id="CHEBI:29105"/>
    </cofactor>
    <text evidence="6">Binds 1 zinc ion per subunit.</text>
</comment>
<dbReference type="CDD" id="cd07326">
    <property type="entry name" value="M56_BlaR1_MecR1_like"/>
    <property type="match status" value="1"/>
</dbReference>
<accession>A0A5B8XJ39</accession>
<evidence type="ECO:0000256" key="4">
    <source>
        <dbReference type="ARBA" id="ARBA00022833"/>
    </source>
</evidence>
<name>A0A5B8XJ39_9DELT</name>
<dbReference type="GO" id="GO:0006508">
    <property type="term" value="P:proteolysis"/>
    <property type="evidence" value="ECO:0007669"/>
    <property type="project" value="UniProtKB-KW"/>
</dbReference>
<evidence type="ECO:0000256" key="5">
    <source>
        <dbReference type="ARBA" id="ARBA00023049"/>
    </source>
</evidence>
<dbReference type="Gene3D" id="3.30.2010.10">
    <property type="entry name" value="Metalloproteases ('zincins'), catalytic domain"/>
    <property type="match status" value="1"/>
</dbReference>
<sequence length="308" mass="34000">MFLKALLIAIAVVAPMVWLLVVRFVPRNWESRRADALVLRLWLYAPIWVSLLVVVSAMSPAIVTGLVFGAEYCSMNAHHHHLCVWHAPSHSHRSTALLIPLLVALPSLVLVSATGRRIWRERRLVRTLLQTSRPHESDASIRVLDQVEPIALTVGWTEPKILVSSGLIQGLGPESFNAILAHERAHARRRDALLAALDRFAASILPEKTSRPLLKRLHLLRELACDSEAARDAHPVHVAKALTEVARMRGLELQTLGTIGPRVRSLLDGPEEGHSHAVPVALALPCFAILGAWPVHNAIELLLSILLH</sequence>
<organism evidence="9 10">
    <name type="scientific">Microvenator marinus</name>
    <dbReference type="NCBI Taxonomy" id="2600177"/>
    <lineage>
        <taxon>Bacteria</taxon>
        <taxon>Deltaproteobacteria</taxon>
        <taxon>Bradymonadales</taxon>
        <taxon>Microvenatoraceae</taxon>
        <taxon>Microvenator</taxon>
    </lineage>
</organism>
<dbReference type="OrthoDB" id="292566at2"/>
<gene>
    <name evidence="9" type="ORF">FRD01_00525</name>
</gene>
<evidence type="ECO:0000256" key="6">
    <source>
        <dbReference type="RuleBase" id="RU003983"/>
    </source>
</evidence>
<dbReference type="Pfam" id="PF01435">
    <property type="entry name" value="Peptidase_M48"/>
    <property type="match status" value="1"/>
</dbReference>
<comment type="similarity">
    <text evidence="6">Belongs to the peptidase M48 family.</text>
</comment>
<dbReference type="Proteomes" id="UP000321595">
    <property type="component" value="Chromosome"/>
</dbReference>
<reference evidence="9 10" key="1">
    <citation type="submission" date="2019-08" db="EMBL/GenBank/DDBJ databases">
        <authorList>
            <person name="Liang Q."/>
        </authorList>
    </citation>
    <scope>NUCLEOTIDE SEQUENCE [LARGE SCALE GENOMIC DNA]</scope>
    <source>
        <strain evidence="9 10">V1718</strain>
    </source>
</reference>
<dbReference type="InterPro" id="IPR001915">
    <property type="entry name" value="Peptidase_M48"/>
</dbReference>
<dbReference type="AlphaFoldDB" id="A0A5B8XJ39"/>
<dbReference type="GO" id="GO:0046872">
    <property type="term" value="F:metal ion binding"/>
    <property type="evidence" value="ECO:0007669"/>
    <property type="project" value="UniProtKB-KW"/>
</dbReference>
<feature type="domain" description="Peptidase M48" evidence="8">
    <location>
        <begin position="131"/>
        <end position="196"/>
    </location>
</feature>
<dbReference type="PANTHER" id="PTHR34978">
    <property type="entry name" value="POSSIBLE SENSOR-TRANSDUCER PROTEIN BLAR"/>
    <property type="match status" value="1"/>
</dbReference>
<protein>
    <submittedName>
        <fullName evidence="9">M56 family metallopeptidase</fullName>
    </submittedName>
</protein>
<keyword evidence="7" id="KW-1133">Transmembrane helix</keyword>
<evidence type="ECO:0000256" key="7">
    <source>
        <dbReference type="SAM" id="Phobius"/>
    </source>
</evidence>
<evidence type="ECO:0000313" key="10">
    <source>
        <dbReference type="Proteomes" id="UP000321595"/>
    </source>
</evidence>